<dbReference type="Pfam" id="PF10545">
    <property type="entry name" value="MADF_DNA_bdg"/>
    <property type="match status" value="1"/>
</dbReference>
<proteinExistence type="predicted"/>
<dbReference type="AlphaFoldDB" id="A0A5E4RA29"/>
<evidence type="ECO:0000259" key="1">
    <source>
        <dbReference type="Pfam" id="PF10545"/>
    </source>
</evidence>
<dbReference type="EMBL" id="FZQP02007080">
    <property type="protein sequence ID" value="VVD06154.1"/>
    <property type="molecule type" value="Genomic_DNA"/>
</dbReference>
<dbReference type="Proteomes" id="UP000324832">
    <property type="component" value="Unassembled WGS sequence"/>
</dbReference>
<dbReference type="InterPro" id="IPR006578">
    <property type="entry name" value="MADF-dom"/>
</dbReference>
<reference evidence="2 3" key="1">
    <citation type="submission" date="2017-07" db="EMBL/GenBank/DDBJ databases">
        <authorList>
            <person name="Talla V."/>
            <person name="Backstrom N."/>
        </authorList>
    </citation>
    <scope>NUCLEOTIDE SEQUENCE [LARGE SCALE GENOMIC DNA]</scope>
</reference>
<feature type="domain" description="MADF" evidence="1">
    <location>
        <begin position="10"/>
        <end position="50"/>
    </location>
</feature>
<evidence type="ECO:0000313" key="2">
    <source>
        <dbReference type="EMBL" id="VVD06154.1"/>
    </source>
</evidence>
<keyword evidence="3" id="KW-1185">Reference proteome</keyword>
<protein>
    <recommendedName>
        <fullName evidence="1">MADF domain-containing protein</fullName>
    </recommendedName>
</protein>
<sequence length="78" mass="9342">MANNITPEVLIPLVEQRAVLWDKTLDIYKDKGLKLAAWREICCVFEPNFDKLEEKERKDFDIYKVDTYSRCIYEIPEK</sequence>
<organism evidence="2 3">
    <name type="scientific">Leptidea sinapis</name>
    <dbReference type="NCBI Taxonomy" id="189913"/>
    <lineage>
        <taxon>Eukaryota</taxon>
        <taxon>Metazoa</taxon>
        <taxon>Ecdysozoa</taxon>
        <taxon>Arthropoda</taxon>
        <taxon>Hexapoda</taxon>
        <taxon>Insecta</taxon>
        <taxon>Pterygota</taxon>
        <taxon>Neoptera</taxon>
        <taxon>Endopterygota</taxon>
        <taxon>Lepidoptera</taxon>
        <taxon>Glossata</taxon>
        <taxon>Ditrysia</taxon>
        <taxon>Papilionoidea</taxon>
        <taxon>Pieridae</taxon>
        <taxon>Dismorphiinae</taxon>
        <taxon>Leptidea</taxon>
    </lineage>
</organism>
<name>A0A5E4RA29_9NEOP</name>
<accession>A0A5E4RA29</accession>
<evidence type="ECO:0000313" key="3">
    <source>
        <dbReference type="Proteomes" id="UP000324832"/>
    </source>
</evidence>
<gene>
    <name evidence="2" type="ORF">LSINAPIS_LOCUS15564</name>
</gene>